<dbReference type="GO" id="GO:0006564">
    <property type="term" value="P:L-serine biosynthetic process"/>
    <property type="evidence" value="ECO:0007669"/>
    <property type="project" value="UniProtKB-KW"/>
</dbReference>
<keyword evidence="4" id="KW-0028">Amino-acid biosynthesis</keyword>
<reference evidence="9" key="1">
    <citation type="submission" date="2015-08" db="EMBL/GenBank/DDBJ databases">
        <authorList>
            <person name="Babu N.S."/>
            <person name="Beckwith C.J."/>
            <person name="Beseler K.G."/>
            <person name="Brison A."/>
            <person name="Carone J.V."/>
            <person name="Caskin T.P."/>
            <person name="Diamond M."/>
            <person name="Durham M.E."/>
            <person name="Foxe J.M."/>
            <person name="Go M."/>
            <person name="Henderson B.A."/>
            <person name="Jones I.B."/>
            <person name="McGettigan J.A."/>
            <person name="Micheletti S.J."/>
            <person name="Nasrallah M.E."/>
            <person name="Ortiz D."/>
            <person name="Piller C.R."/>
            <person name="Privatt S.R."/>
            <person name="Schneider S.L."/>
            <person name="Sharp S."/>
            <person name="Smith T.C."/>
            <person name="Stanton J.D."/>
            <person name="Ullery H.E."/>
            <person name="Wilson R.J."/>
            <person name="Serrano M.G."/>
            <person name="Buck G."/>
            <person name="Lee V."/>
            <person name="Wang Y."/>
            <person name="Carvalho R."/>
            <person name="Voegtly L."/>
            <person name="Shi R."/>
            <person name="Duckworth R."/>
            <person name="Johnson A."/>
            <person name="Loviza R."/>
            <person name="Walstead R."/>
            <person name="Shah Z."/>
            <person name="Kiflezghi M."/>
            <person name="Wade K."/>
            <person name="Ball S.L."/>
            <person name="Bradley K.W."/>
            <person name="Asai D.J."/>
            <person name="Bowman C.A."/>
            <person name="Russell D.A."/>
            <person name="Pope W.H."/>
            <person name="Jacobs-Sera D."/>
            <person name="Hendrix R.W."/>
            <person name="Hatfull G.F."/>
        </authorList>
    </citation>
    <scope>NUCLEOTIDE SEQUENCE</scope>
</reference>
<evidence type="ECO:0000256" key="1">
    <source>
        <dbReference type="ARBA" id="ARBA00001946"/>
    </source>
</evidence>
<organism evidence="9">
    <name type="scientific">Auxenochlorella protothecoides</name>
    <name type="common">Green microalga</name>
    <name type="synonym">Chlorella protothecoides</name>
    <dbReference type="NCBI Taxonomy" id="3075"/>
    <lineage>
        <taxon>Eukaryota</taxon>
        <taxon>Viridiplantae</taxon>
        <taxon>Chlorophyta</taxon>
        <taxon>core chlorophytes</taxon>
        <taxon>Trebouxiophyceae</taxon>
        <taxon>Chlorellales</taxon>
        <taxon>Chlorellaceae</taxon>
        <taxon>Auxenochlorella</taxon>
    </lineage>
</organism>
<keyword evidence="8" id="KW-0718">Serine biosynthesis</keyword>
<keyword evidence="6" id="KW-0378">Hydrolase</keyword>
<evidence type="ECO:0000256" key="6">
    <source>
        <dbReference type="ARBA" id="ARBA00022801"/>
    </source>
</evidence>
<dbReference type="PANTHER" id="PTHR43344">
    <property type="entry name" value="PHOSPHOSERINE PHOSPHATASE"/>
    <property type="match status" value="1"/>
</dbReference>
<sequence>NKKLISVVQHSIMRASRVGSRAFVEFQPCQQHRATVLRATPLGFCRHWTYRTPIALIRAHGGHRTSMQSIHVTPAQHTSVSAASGVPPEVATVFKTADAICFDVDSTFCEDESIDELAAFIGVGEAIATMTAQAMGGVVTFQESLAARLGIMSPSAQIVEEFLSSHPPRISPGIPEIIAYCQSQGIQVFLVSGGFHQIIDPIAAMLGIPSNHVFANRILYNAAGSYAGFDPTCFTSRSGGKREAVQHLRATRGLQRVVMVGDGATDAEAKAPGGADVFVGYGGVVRRPAVEARADWYITDLRDLLAALQRA</sequence>
<keyword evidence="5" id="KW-0479">Metal-binding</keyword>
<evidence type="ECO:0000313" key="9">
    <source>
        <dbReference type="EMBL" id="JAT71700.1"/>
    </source>
</evidence>
<feature type="non-terminal residue" evidence="9">
    <location>
        <position position="1"/>
    </location>
</feature>
<protein>
    <recommendedName>
        <fullName evidence="3">phosphoserine phosphatase</fullName>
        <ecNumber evidence="3">3.1.3.3</ecNumber>
    </recommendedName>
</protein>
<dbReference type="GO" id="GO:0036424">
    <property type="term" value="F:L-phosphoserine phosphatase activity"/>
    <property type="evidence" value="ECO:0007669"/>
    <property type="project" value="TreeGrafter"/>
</dbReference>
<dbReference type="InterPro" id="IPR036412">
    <property type="entry name" value="HAD-like_sf"/>
</dbReference>
<dbReference type="InterPro" id="IPR023214">
    <property type="entry name" value="HAD_sf"/>
</dbReference>
<evidence type="ECO:0000256" key="7">
    <source>
        <dbReference type="ARBA" id="ARBA00022842"/>
    </source>
</evidence>
<gene>
    <name evidence="9" type="ORF">g.3142</name>
</gene>
<evidence type="ECO:0000256" key="3">
    <source>
        <dbReference type="ARBA" id="ARBA00012640"/>
    </source>
</evidence>
<evidence type="ECO:0000256" key="8">
    <source>
        <dbReference type="ARBA" id="ARBA00023299"/>
    </source>
</evidence>
<dbReference type="GO" id="GO:0009507">
    <property type="term" value="C:chloroplast"/>
    <property type="evidence" value="ECO:0007669"/>
    <property type="project" value="TreeGrafter"/>
</dbReference>
<dbReference type="SUPFAM" id="SSF56784">
    <property type="entry name" value="HAD-like"/>
    <property type="match status" value="1"/>
</dbReference>
<comment type="pathway">
    <text evidence="2">Amino-acid biosynthesis; L-serine biosynthesis; L-serine from 3-phospho-D-glycerate: step 3/3.</text>
</comment>
<keyword evidence="7" id="KW-0460">Magnesium</keyword>
<dbReference type="EMBL" id="GDKF01006922">
    <property type="protein sequence ID" value="JAT71700.1"/>
    <property type="molecule type" value="Transcribed_RNA"/>
</dbReference>
<dbReference type="Gene3D" id="3.40.50.1000">
    <property type="entry name" value="HAD superfamily/HAD-like"/>
    <property type="match status" value="2"/>
</dbReference>
<dbReference type="EC" id="3.1.3.3" evidence="3"/>
<dbReference type="GO" id="GO:0000287">
    <property type="term" value="F:magnesium ion binding"/>
    <property type="evidence" value="ECO:0007669"/>
    <property type="project" value="TreeGrafter"/>
</dbReference>
<evidence type="ECO:0000256" key="2">
    <source>
        <dbReference type="ARBA" id="ARBA00005135"/>
    </source>
</evidence>
<dbReference type="NCBIfam" id="TIGR01488">
    <property type="entry name" value="HAD-SF-IB"/>
    <property type="match status" value="1"/>
</dbReference>
<dbReference type="Pfam" id="PF00702">
    <property type="entry name" value="Hydrolase"/>
    <property type="match status" value="1"/>
</dbReference>
<dbReference type="InterPro" id="IPR050582">
    <property type="entry name" value="HAD-like_SerB"/>
</dbReference>
<comment type="cofactor">
    <cofactor evidence="1">
        <name>Mg(2+)</name>
        <dbReference type="ChEBI" id="CHEBI:18420"/>
    </cofactor>
</comment>
<name>A0A1D1ZXM0_AUXPR</name>
<dbReference type="CDD" id="cd04309">
    <property type="entry name" value="HAD_PSP_eu"/>
    <property type="match status" value="1"/>
</dbReference>
<proteinExistence type="predicted"/>
<evidence type="ECO:0000256" key="5">
    <source>
        <dbReference type="ARBA" id="ARBA00022723"/>
    </source>
</evidence>
<accession>A0A1D1ZXM0</accession>
<dbReference type="AlphaFoldDB" id="A0A1D1ZXM0"/>
<dbReference type="PANTHER" id="PTHR43344:SF2">
    <property type="entry name" value="PHOSPHOSERINE PHOSPHATASE"/>
    <property type="match status" value="1"/>
</dbReference>
<evidence type="ECO:0000256" key="4">
    <source>
        <dbReference type="ARBA" id="ARBA00022605"/>
    </source>
</evidence>